<gene>
    <name evidence="2" type="ORF">BBJ29_006646</name>
</gene>
<organism evidence="2 3">
    <name type="scientific">Phytophthora kernoviae</name>
    <dbReference type="NCBI Taxonomy" id="325452"/>
    <lineage>
        <taxon>Eukaryota</taxon>
        <taxon>Sar</taxon>
        <taxon>Stramenopiles</taxon>
        <taxon>Oomycota</taxon>
        <taxon>Peronosporomycetes</taxon>
        <taxon>Peronosporales</taxon>
        <taxon>Peronosporaceae</taxon>
        <taxon>Phytophthora</taxon>
    </lineage>
</organism>
<dbReference type="AlphaFoldDB" id="A0A3R7H8A6"/>
<dbReference type="CDD" id="cd14686">
    <property type="entry name" value="bZIP"/>
    <property type="match status" value="1"/>
</dbReference>
<dbReference type="EMBL" id="MBAD02000700">
    <property type="protein sequence ID" value="RLN63855.1"/>
    <property type="molecule type" value="Genomic_DNA"/>
</dbReference>
<protein>
    <recommendedName>
        <fullName evidence="4">BZIP domain-containing protein</fullName>
    </recommendedName>
</protein>
<sequence>MNVCSLYPPNSQSLSNRVIGNVVQRAIPSHSRFVRVNSDNEDMMEDDSGIHQPFGRSDVINDAPVVDLLSLGQPIKANHDRSSPGPWVSPYVTSHVTKASKRATSYSVGEKQAMLFGVVSAHDEDLAFARKTRRRERCRVNQARYRKKQQKHAVDLEGDIRELKCQVQKLEMQQASIPASTPTKYNVWTFTTGYFRRFSYALLETTDHLDFLRATMAKDVRDGDVCGVEALIENWRLFSLSFANIHVELERLDKATEDHLIAKTTTRLTISENTLQRLFPHLNSDGKGGVEGGEWSVLATKLLDQRLVICGSVRFDWDATMERVVNMHSQSDMLSPLGMATFVGLTLMK</sequence>
<feature type="coiled-coil region" evidence="1">
    <location>
        <begin position="146"/>
        <end position="173"/>
    </location>
</feature>
<evidence type="ECO:0000313" key="2">
    <source>
        <dbReference type="EMBL" id="RLN63855.1"/>
    </source>
</evidence>
<name>A0A3R7H8A6_9STRA</name>
<evidence type="ECO:0000313" key="3">
    <source>
        <dbReference type="Proteomes" id="UP000284657"/>
    </source>
</evidence>
<evidence type="ECO:0000256" key="1">
    <source>
        <dbReference type="SAM" id="Coils"/>
    </source>
</evidence>
<comment type="caution">
    <text evidence="2">The sequence shown here is derived from an EMBL/GenBank/DDBJ whole genome shotgun (WGS) entry which is preliminary data.</text>
</comment>
<accession>A0A3R7H8A6</accession>
<dbReference type="Proteomes" id="UP000284657">
    <property type="component" value="Unassembled WGS sequence"/>
</dbReference>
<keyword evidence="1" id="KW-0175">Coiled coil</keyword>
<proteinExistence type="predicted"/>
<evidence type="ECO:0008006" key="4">
    <source>
        <dbReference type="Google" id="ProtNLM"/>
    </source>
</evidence>
<reference evidence="2 3" key="1">
    <citation type="submission" date="2018-07" db="EMBL/GenBank/DDBJ databases">
        <title>Genome sequencing of oomycete isolates from Chile give support for New Zealand origin for Phytophthora kernoviae and make available the first Nothophytophthora sp. genome.</title>
        <authorList>
            <person name="Studholme D.J."/>
            <person name="Sanfuentes E."/>
            <person name="Panda P."/>
            <person name="Hill R."/>
            <person name="Sambles C."/>
            <person name="Grant M."/>
            <person name="Williams N.M."/>
            <person name="Mcdougal R.L."/>
        </authorList>
    </citation>
    <scope>NUCLEOTIDE SEQUENCE [LARGE SCALE GENOMIC DNA]</scope>
    <source>
        <strain evidence="2">Chile7</strain>
    </source>
</reference>